<evidence type="ECO:0000313" key="3">
    <source>
        <dbReference type="Proteomes" id="UP000694387"/>
    </source>
</evidence>
<dbReference type="Ensembl" id="ENSEAST00005040171.1">
    <property type="protein sequence ID" value="ENSEASP00005041789.1"/>
    <property type="gene ID" value="ENSEASG00005029233.1"/>
</dbReference>
<sequence>MLIMCLFSLSAILAPVLIAIYILQHFTLGKEPTLMVPDWQKWAFKRRTICWLLRGPGQHRACVCVSLPCTCVCACAWGVCVCLCVCTCVCVCVLIPVCLIRRLFVHAYTYVCMVCVREPGGGGNGEGECPGVCPFVKEKPPGLPGLPSHPGPSPRGFTSPRPCGLVCPGGSGFVAIPPSNLGGRVPRCSPGEMS</sequence>
<reference evidence="2" key="2">
    <citation type="submission" date="2025-05" db="UniProtKB">
        <authorList>
            <consortium name="Ensembl"/>
        </authorList>
    </citation>
    <scope>IDENTIFICATION</scope>
</reference>
<dbReference type="Ensembl" id="ENSEAST00005074134.1">
    <property type="protein sequence ID" value="ENSEASP00005057921.1"/>
    <property type="gene ID" value="ENSEASG00005029233.1"/>
</dbReference>
<dbReference type="Ensembl" id="ENSEAST00005070948.1">
    <property type="protein sequence ID" value="ENSEASP00005048596.1"/>
    <property type="gene ID" value="ENSEASG00005029233.1"/>
</dbReference>
<feature type="transmembrane region" description="Helical" evidence="1">
    <location>
        <begin position="76"/>
        <end position="100"/>
    </location>
</feature>
<proteinExistence type="predicted"/>
<dbReference type="Ensembl" id="ENSEAST00005043248.1">
    <property type="protein sequence ID" value="ENSEASP00005046721.1"/>
    <property type="gene ID" value="ENSEASG00005029233.1"/>
</dbReference>
<name>A0A9L0J0E3_EQUAS</name>
<dbReference type="Ensembl" id="ENSEAST00005037903.1">
    <property type="protein sequence ID" value="ENSEASP00005042054.1"/>
    <property type="gene ID" value="ENSEASG00005029233.1"/>
</dbReference>
<accession>A0A9L0J0E3</accession>
<keyword evidence="1" id="KW-0812">Transmembrane</keyword>
<dbReference type="GeneTree" id="ENSGT00970000198294"/>
<keyword evidence="1" id="KW-1133">Transmembrane helix</keyword>
<keyword evidence="3" id="KW-1185">Reference proteome</keyword>
<dbReference type="Ensembl" id="ENSEAST00005042295.1">
    <property type="protein sequence ID" value="ENSEASP00005060779.1"/>
    <property type="gene ID" value="ENSEASG00005029233.1"/>
</dbReference>
<reference evidence="2 3" key="1">
    <citation type="journal article" date="2020" name="Nat. Commun.">
        <title>Donkey genomes provide new insights into domestication and selection for coat color.</title>
        <authorList>
            <person name="Wang"/>
            <person name="C."/>
            <person name="Li"/>
            <person name="H."/>
            <person name="Guo"/>
            <person name="Y."/>
            <person name="Huang"/>
            <person name="J."/>
            <person name="Sun"/>
            <person name="Y."/>
            <person name="Min"/>
            <person name="J."/>
            <person name="Wang"/>
            <person name="J."/>
            <person name="Fang"/>
            <person name="X."/>
            <person name="Zhao"/>
            <person name="Z."/>
            <person name="Wang"/>
            <person name="S."/>
            <person name="Zhang"/>
            <person name="Y."/>
            <person name="Liu"/>
            <person name="Q."/>
            <person name="Jiang"/>
            <person name="Q."/>
            <person name="Wang"/>
            <person name="X."/>
            <person name="Guo"/>
            <person name="Y."/>
            <person name="Yang"/>
            <person name="C."/>
            <person name="Wang"/>
            <person name="Y."/>
            <person name="Tian"/>
            <person name="F."/>
            <person name="Zhuang"/>
            <person name="G."/>
            <person name="Fan"/>
            <person name="Y."/>
            <person name="Gao"/>
            <person name="Q."/>
            <person name="Li"/>
            <person name="Y."/>
            <person name="Ju"/>
            <person name="Z."/>
            <person name="Li"/>
            <person name="J."/>
            <person name="Li"/>
            <person name="R."/>
            <person name="Hou"/>
            <person name="M."/>
            <person name="Yang"/>
            <person name="G."/>
            <person name="Liu"/>
            <person name="G."/>
            <person name="Liu"/>
            <person name="W."/>
            <person name="Guo"/>
            <person name="J."/>
            <person name="Pan"/>
            <person name="S."/>
            <person name="Fan"/>
            <person name="G."/>
            <person name="Zhang"/>
            <person name="W."/>
            <person name="Zhang"/>
            <person name="R."/>
            <person name="Yu"/>
            <person name="J."/>
            <person name="Zhang"/>
            <person name="X."/>
            <person name="Yin"/>
            <person name="Q."/>
            <person name="Ji"/>
            <person name="C."/>
            <person name="Jin"/>
            <person name="Y."/>
            <person name="Yue"/>
            <person name="G."/>
            <person name="Liu"/>
            <person name="M."/>
            <person name="Xu"/>
            <person name="J."/>
            <person name="Liu"/>
            <person name="S."/>
            <person name="Jordana"/>
            <person name="J."/>
            <person name="Noce"/>
            <person name="A."/>
            <person name="Amills"/>
            <person name="M."/>
            <person name="Wu"/>
            <person name="D.D."/>
            <person name="Li"/>
            <person name="S."/>
            <person name="Zhou"/>
            <person name="X. and Zhong"/>
            <person name="J."/>
        </authorList>
    </citation>
    <scope>NUCLEOTIDE SEQUENCE [LARGE SCALE GENOMIC DNA]</scope>
</reference>
<evidence type="ECO:0000313" key="2">
    <source>
        <dbReference type="Ensembl" id="ENSEASP00005046721.1"/>
    </source>
</evidence>
<dbReference type="Proteomes" id="UP000694387">
    <property type="component" value="Chromosome 14"/>
</dbReference>
<organism evidence="2 3">
    <name type="scientific">Equus asinus</name>
    <name type="common">Donkey</name>
    <name type="synonym">Equus africanus asinus</name>
    <dbReference type="NCBI Taxonomy" id="9793"/>
    <lineage>
        <taxon>Eukaryota</taxon>
        <taxon>Metazoa</taxon>
        <taxon>Chordata</taxon>
        <taxon>Craniata</taxon>
        <taxon>Vertebrata</taxon>
        <taxon>Euteleostomi</taxon>
        <taxon>Mammalia</taxon>
        <taxon>Eutheria</taxon>
        <taxon>Laurasiatheria</taxon>
        <taxon>Perissodactyla</taxon>
        <taxon>Equidae</taxon>
        <taxon>Equus</taxon>
    </lineage>
</organism>
<keyword evidence="1" id="KW-0472">Membrane</keyword>
<evidence type="ECO:0000256" key="1">
    <source>
        <dbReference type="SAM" id="Phobius"/>
    </source>
</evidence>
<protein>
    <submittedName>
        <fullName evidence="2">Uncharacterized protein</fullName>
    </submittedName>
</protein>
<dbReference type="AlphaFoldDB" id="A0A9L0J0E3"/>